<accession>A0A4R6ST28</accession>
<dbReference type="EMBL" id="SNYC01000005">
    <property type="protein sequence ID" value="TDQ08565.1"/>
    <property type="molecule type" value="Genomic_DNA"/>
</dbReference>
<dbReference type="Proteomes" id="UP000295620">
    <property type="component" value="Unassembled WGS sequence"/>
</dbReference>
<evidence type="ECO:0000256" key="1">
    <source>
        <dbReference type="SAM" id="Phobius"/>
    </source>
</evidence>
<keyword evidence="1" id="KW-0472">Membrane</keyword>
<keyword evidence="4" id="KW-1185">Reference proteome</keyword>
<feature type="transmembrane region" description="Helical" evidence="1">
    <location>
        <begin position="12"/>
        <end position="33"/>
    </location>
</feature>
<dbReference type="AlphaFoldDB" id="A0A4R6ST28"/>
<dbReference type="SUPFAM" id="SSF55797">
    <property type="entry name" value="PR-1-like"/>
    <property type="match status" value="1"/>
</dbReference>
<dbReference type="PANTHER" id="PTHR31157:SF1">
    <property type="entry name" value="SCP DOMAIN-CONTAINING PROTEIN"/>
    <property type="match status" value="1"/>
</dbReference>
<protein>
    <submittedName>
        <fullName evidence="3">Cysteine-rich secretory protein family protein</fullName>
    </submittedName>
</protein>
<name>A0A4R6ST28_9SPHI</name>
<evidence type="ECO:0000313" key="4">
    <source>
        <dbReference type="Proteomes" id="UP000295620"/>
    </source>
</evidence>
<dbReference type="Gene3D" id="3.40.33.10">
    <property type="entry name" value="CAP"/>
    <property type="match status" value="1"/>
</dbReference>
<organism evidence="3 4">
    <name type="scientific">Pedobacter metabolipauper</name>
    <dbReference type="NCBI Taxonomy" id="425513"/>
    <lineage>
        <taxon>Bacteria</taxon>
        <taxon>Pseudomonadati</taxon>
        <taxon>Bacteroidota</taxon>
        <taxon>Sphingobacteriia</taxon>
        <taxon>Sphingobacteriales</taxon>
        <taxon>Sphingobacteriaceae</taxon>
        <taxon>Pedobacter</taxon>
    </lineage>
</organism>
<evidence type="ECO:0000259" key="2">
    <source>
        <dbReference type="Pfam" id="PF00188"/>
    </source>
</evidence>
<dbReference type="Pfam" id="PF00188">
    <property type="entry name" value="CAP"/>
    <property type="match status" value="1"/>
</dbReference>
<evidence type="ECO:0000313" key="3">
    <source>
        <dbReference type="EMBL" id="TDQ08565.1"/>
    </source>
</evidence>
<dbReference type="InterPro" id="IPR035940">
    <property type="entry name" value="CAP_sf"/>
</dbReference>
<dbReference type="PANTHER" id="PTHR31157">
    <property type="entry name" value="SCP DOMAIN-CONTAINING PROTEIN"/>
    <property type="match status" value="1"/>
</dbReference>
<keyword evidence="1" id="KW-1133">Transmembrane helix</keyword>
<sequence length="243" mass="27835">MYNTWPAFCVNLHMKLVSVALLFMMPLLVSFAGKKQDTAYTWSKEELKFANTAGNASYLTGEEKDMVLYMNLARMDGEKFFNTYFQDFIDQHNKQMVKYSNYNEIRVSRTDSYYRSLEKELKAIKGLPVLWPDEALSWVSKQHAKDMNKNNYAAHNSLDGRTVKDRIGKMYPKRSFGENLAFGFQTGLGNVSMLLLDKGVPDLGHRKIILNTAFKLNYVGVSIQPHKGYKYCSVTDFVALPGQ</sequence>
<dbReference type="CDD" id="cd05379">
    <property type="entry name" value="CAP_bacterial"/>
    <property type="match status" value="1"/>
</dbReference>
<keyword evidence="1" id="KW-0812">Transmembrane</keyword>
<dbReference type="InterPro" id="IPR014044">
    <property type="entry name" value="CAP_dom"/>
</dbReference>
<comment type="caution">
    <text evidence="3">The sequence shown here is derived from an EMBL/GenBank/DDBJ whole genome shotgun (WGS) entry which is preliminary data.</text>
</comment>
<proteinExistence type="predicted"/>
<feature type="domain" description="SCP" evidence="2">
    <location>
        <begin position="102"/>
        <end position="231"/>
    </location>
</feature>
<gene>
    <name evidence="3" type="ORF">ATK78_3081</name>
</gene>
<reference evidence="3 4" key="1">
    <citation type="submission" date="2019-03" db="EMBL/GenBank/DDBJ databases">
        <title>Genomic Encyclopedia of Archaeal and Bacterial Type Strains, Phase II (KMG-II): from individual species to whole genera.</title>
        <authorList>
            <person name="Goeker M."/>
        </authorList>
    </citation>
    <scope>NUCLEOTIDE SEQUENCE [LARGE SCALE GENOMIC DNA]</scope>
    <source>
        <strain evidence="3 4">DSM 19035</strain>
    </source>
</reference>